<accession>A0AAE1JDW2</accession>
<comment type="caution">
    <text evidence="1">The sequence shown here is derived from an EMBL/GenBank/DDBJ whole genome shotgun (WGS) entry which is preliminary data.</text>
</comment>
<dbReference type="Proteomes" id="UP001293593">
    <property type="component" value="Unassembled WGS sequence"/>
</dbReference>
<evidence type="ECO:0000313" key="1">
    <source>
        <dbReference type="EMBL" id="KAK4266294.1"/>
    </source>
</evidence>
<dbReference type="EMBL" id="JAWXYG010000008">
    <property type="protein sequence ID" value="KAK4266294.1"/>
    <property type="molecule type" value="Genomic_DNA"/>
</dbReference>
<name>A0AAE1JDW2_9FABA</name>
<evidence type="ECO:0000313" key="2">
    <source>
        <dbReference type="Proteomes" id="UP001293593"/>
    </source>
</evidence>
<sequence>MERFPLALSLPLKCCLANKSVSGFTKTRTTRTPFSFLFGSSWVPSIPSSSIYAAISPVYVPCCQLISAHSSRAQIRKFIYGTNV</sequence>
<proteinExistence type="predicted"/>
<dbReference type="AlphaFoldDB" id="A0AAE1JDW2"/>
<keyword evidence="2" id="KW-1185">Reference proteome</keyword>
<organism evidence="1 2">
    <name type="scientific">Acacia crassicarpa</name>
    <name type="common">northern wattle</name>
    <dbReference type="NCBI Taxonomy" id="499986"/>
    <lineage>
        <taxon>Eukaryota</taxon>
        <taxon>Viridiplantae</taxon>
        <taxon>Streptophyta</taxon>
        <taxon>Embryophyta</taxon>
        <taxon>Tracheophyta</taxon>
        <taxon>Spermatophyta</taxon>
        <taxon>Magnoliopsida</taxon>
        <taxon>eudicotyledons</taxon>
        <taxon>Gunneridae</taxon>
        <taxon>Pentapetalae</taxon>
        <taxon>rosids</taxon>
        <taxon>fabids</taxon>
        <taxon>Fabales</taxon>
        <taxon>Fabaceae</taxon>
        <taxon>Caesalpinioideae</taxon>
        <taxon>mimosoid clade</taxon>
        <taxon>Acacieae</taxon>
        <taxon>Acacia</taxon>
    </lineage>
</organism>
<gene>
    <name evidence="1" type="ORF">QN277_027239</name>
</gene>
<protein>
    <submittedName>
        <fullName evidence="1">Uncharacterized protein</fullName>
    </submittedName>
</protein>
<reference evidence="1" key="1">
    <citation type="submission" date="2023-10" db="EMBL/GenBank/DDBJ databases">
        <title>Chromosome-level genome of the transformable northern wattle, Acacia crassicarpa.</title>
        <authorList>
            <person name="Massaro I."/>
            <person name="Sinha N.R."/>
            <person name="Poethig S."/>
            <person name="Leichty A.R."/>
        </authorList>
    </citation>
    <scope>NUCLEOTIDE SEQUENCE</scope>
    <source>
        <strain evidence="1">Acra3RX</strain>
        <tissue evidence="1">Leaf</tissue>
    </source>
</reference>